<dbReference type="Proteomes" id="UP000006727">
    <property type="component" value="Chromosome 4"/>
</dbReference>
<reference evidence="1 3" key="2">
    <citation type="journal article" date="2018" name="Plant J.">
        <title>The Physcomitrella patens chromosome-scale assembly reveals moss genome structure and evolution.</title>
        <authorList>
            <person name="Lang D."/>
            <person name="Ullrich K.K."/>
            <person name="Murat F."/>
            <person name="Fuchs J."/>
            <person name="Jenkins J."/>
            <person name="Haas F.B."/>
            <person name="Piednoel M."/>
            <person name="Gundlach H."/>
            <person name="Van Bel M."/>
            <person name="Meyberg R."/>
            <person name="Vives C."/>
            <person name="Morata J."/>
            <person name="Symeonidi A."/>
            <person name="Hiss M."/>
            <person name="Muchero W."/>
            <person name="Kamisugi Y."/>
            <person name="Saleh O."/>
            <person name="Blanc G."/>
            <person name="Decker E.L."/>
            <person name="van Gessel N."/>
            <person name="Grimwood J."/>
            <person name="Hayes R.D."/>
            <person name="Graham S.W."/>
            <person name="Gunter L.E."/>
            <person name="McDaniel S.F."/>
            <person name="Hoernstein S.N.W."/>
            <person name="Larsson A."/>
            <person name="Li F.W."/>
            <person name="Perroud P.F."/>
            <person name="Phillips J."/>
            <person name="Ranjan P."/>
            <person name="Rokshar D.S."/>
            <person name="Rothfels C.J."/>
            <person name="Schneider L."/>
            <person name="Shu S."/>
            <person name="Stevenson D.W."/>
            <person name="Thummler F."/>
            <person name="Tillich M."/>
            <person name="Villarreal Aguilar J.C."/>
            <person name="Widiez T."/>
            <person name="Wong G.K."/>
            <person name="Wymore A."/>
            <person name="Zhang Y."/>
            <person name="Zimmer A.D."/>
            <person name="Quatrano R.S."/>
            <person name="Mayer K.F.X."/>
            <person name="Goodstein D."/>
            <person name="Casacuberta J.M."/>
            <person name="Vandepoele K."/>
            <person name="Reski R."/>
            <person name="Cuming A.C."/>
            <person name="Tuskan G.A."/>
            <person name="Maumus F."/>
            <person name="Salse J."/>
            <person name="Schmutz J."/>
            <person name="Rensing S.A."/>
        </authorList>
    </citation>
    <scope>NUCLEOTIDE SEQUENCE [LARGE SCALE GENOMIC DNA]</scope>
    <source>
        <strain evidence="2 3">cv. Gransden 2004</strain>
    </source>
</reference>
<dbReference type="EMBL" id="ABEU02000004">
    <property type="protein sequence ID" value="PNR54669.1"/>
    <property type="molecule type" value="Genomic_DNA"/>
</dbReference>
<reference evidence="2" key="3">
    <citation type="submission" date="2020-12" db="UniProtKB">
        <authorList>
            <consortium name="EnsemblPlants"/>
        </authorList>
    </citation>
    <scope>IDENTIFICATION</scope>
</reference>
<keyword evidence="3" id="KW-1185">Reference proteome</keyword>
<evidence type="ECO:0000313" key="2">
    <source>
        <dbReference type="EnsemblPlants" id="Pp3c4_10V3.1"/>
    </source>
</evidence>
<reference evidence="1 3" key="1">
    <citation type="journal article" date="2008" name="Science">
        <title>The Physcomitrella genome reveals evolutionary insights into the conquest of land by plants.</title>
        <authorList>
            <person name="Rensing S."/>
            <person name="Lang D."/>
            <person name="Zimmer A."/>
            <person name="Terry A."/>
            <person name="Salamov A."/>
            <person name="Shapiro H."/>
            <person name="Nishiyama T."/>
            <person name="Perroud P.-F."/>
            <person name="Lindquist E."/>
            <person name="Kamisugi Y."/>
            <person name="Tanahashi T."/>
            <person name="Sakakibara K."/>
            <person name="Fujita T."/>
            <person name="Oishi K."/>
            <person name="Shin-I T."/>
            <person name="Kuroki Y."/>
            <person name="Toyoda A."/>
            <person name="Suzuki Y."/>
            <person name="Hashimoto A."/>
            <person name="Yamaguchi K."/>
            <person name="Sugano A."/>
            <person name="Kohara Y."/>
            <person name="Fujiyama A."/>
            <person name="Anterola A."/>
            <person name="Aoki S."/>
            <person name="Ashton N."/>
            <person name="Barbazuk W.B."/>
            <person name="Barker E."/>
            <person name="Bennetzen J."/>
            <person name="Bezanilla M."/>
            <person name="Blankenship R."/>
            <person name="Cho S.H."/>
            <person name="Dutcher S."/>
            <person name="Estelle M."/>
            <person name="Fawcett J.A."/>
            <person name="Gundlach H."/>
            <person name="Hanada K."/>
            <person name="Heyl A."/>
            <person name="Hicks K.A."/>
            <person name="Hugh J."/>
            <person name="Lohr M."/>
            <person name="Mayer K."/>
            <person name="Melkozernov A."/>
            <person name="Murata T."/>
            <person name="Nelson D."/>
            <person name="Pils B."/>
            <person name="Prigge M."/>
            <person name="Reiss B."/>
            <person name="Renner T."/>
            <person name="Rombauts S."/>
            <person name="Rushton P."/>
            <person name="Sanderfoot A."/>
            <person name="Schween G."/>
            <person name="Shiu S.-H."/>
            <person name="Stueber K."/>
            <person name="Theodoulou F.L."/>
            <person name="Tu H."/>
            <person name="Van de Peer Y."/>
            <person name="Verrier P.J."/>
            <person name="Waters E."/>
            <person name="Wood A."/>
            <person name="Yang L."/>
            <person name="Cove D."/>
            <person name="Cuming A."/>
            <person name="Hasebe M."/>
            <person name="Lucas S."/>
            <person name="Mishler D.B."/>
            <person name="Reski R."/>
            <person name="Grigoriev I."/>
            <person name="Quatrano R.S."/>
            <person name="Boore J.L."/>
        </authorList>
    </citation>
    <scope>NUCLEOTIDE SEQUENCE [LARGE SCALE GENOMIC DNA]</scope>
    <source>
        <strain evidence="2 3">cv. Gransden 2004</strain>
    </source>
</reference>
<protein>
    <submittedName>
        <fullName evidence="1 2">Uncharacterized protein</fullName>
    </submittedName>
</protein>
<dbReference type="Gramene" id="Pp3c4_10V3.1">
    <property type="protein sequence ID" value="Pp3c4_10V3.1"/>
    <property type="gene ID" value="Pp3c4_10"/>
</dbReference>
<name>A0A2K1KLL6_PHYPA</name>
<dbReference type="InParanoid" id="A0A2K1KLL6"/>
<proteinExistence type="predicted"/>
<evidence type="ECO:0000313" key="3">
    <source>
        <dbReference type="Proteomes" id="UP000006727"/>
    </source>
</evidence>
<dbReference type="EnsemblPlants" id="Pp3c4_10V3.1">
    <property type="protein sequence ID" value="Pp3c4_10V3.1"/>
    <property type="gene ID" value="Pp3c4_10"/>
</dbReference>
<gene>
    <name evidence="1" type="ORF">PHYPA_005562</name>
</gene>
<accession>A0A2K1KLL6</accession>
<evidence type="ECO:0000313" key="1">
    <source>
        <dbReference type="EMBL" id="PNR54669.1"/>
    </source>
</evidence>
<dbReference type="AlphaFoldDB" id="A0A2K1KLL6"/>
<organism evidence="1">
    <name type="scientific">Physcomitrium patens</name>
    <name type="common">Spreading-leaved earth moss</name>
    <name type="synonym">Physcomitrella patens</name>
    <dbReference type="NCBI Taxonomy" id="3218"/>
    <lineage>
        <taxon>Eukaryota</taxon>
        <taxon>Viridiplantae</taxon>
        <taxon>Streptophyta</taxon>
        <taxon>Embryophyta</taxon>
        <taxon>Bryophyta</taxon>
        <taxon>Bryophytina</taxon>
        <taxon>Bryopsida</taxon>
        <taxon>Funariidae</taxon>
        <taxon>Funariales</taxon>
        <taxon>Funariaceae</taxon>
        <taxon>Physcomitrium</taxon>
    </lineage>
</organism>
<sequence>MTSYSSFYARIFKKDVNGIILFLYKFIVWKI</sequence>